<dbReference type="GO" id="GO:0004585">
    <property type="term" value="F:ornithine carbamoyltransferase activity"/>
    <property type="evidence" value="ECO:0007669"/>
    <property type="project" value="UniProtKB-UniRule"/>
</dbReference>
<dbReference type="InterPro" id="IPR024904">
    <property type="entry name" value="OTCase_ArgI"/>
</dbReference>
<feature type="domain" description="Aspartate/ornithine carbamoyltransferase Asp/Orn-binding" evidence="7">
    <location>
        <begin position="149"/>
        <end position="298"/>
    </location>
</feature>
<dbReference type="EMBL" id="LR586016">
    <property type="protein sequence ID" value="VIP05361.1"/>
    <property type="molecule type" value="Genomic_DNA"/>
</dbReference>
<dbReference type="NCBIfam" id="TIGR00658">
    <property type="entry name" value="orni_carb_tr"/>
    <property type="match status" value="1"/>
</dbReference>
<dbReference type="PRINTS" id="PR00102">
    <property type="entry name" value="OTCASE"/>
</dbReference>
<feature type="binding site" evidence="6">
    <location>
        <begin position="129"/>
        <end position="132"/>
    </location>
    <ligand>
        <name>carbamoyl phosphate</name>
        <dbReference type="ChEBI" id="CHEBI:58228"/>
    </ligand>
</feature>
<evidence type="ECO:0000256" key="5">
    <source>
        <dbReference type="ARBA" id="ARBA00048772"/>
    </source>
</evidence>
<comment type="catalytic activity">
    <reaction evidence="5 6">
        <text>carbamoyl phosphate + L-ornithine = L-citrulline + phosphate + H(+)</text>
        <dbReference type="Rhea" id="RHEA:19513"/>
        <dbReference type="ChEBI" id="CHEBI:15378"/>
        <dbReference type="ChEBI" id="CHEBI:43474"/>
        <dbReference type="ChEBI" id="CHEBI:46911"/>
        <dbReference type="ChEBI" id="CHEBI:57743"/>
        <dbReference type="ChEBI" id="CHEBI:58228"/>
        <dbReference type="EC" id="2.1.3.3"/>
    </reaction>
</comment>
<dbReference type="InterPro" id="IPR002292">
    <property type="entry name" value="Orn/put_carbamltrans"/>
</dbReference>
<dbReference type="Proteomes" id="UP000464378">
    <property type="component" value="Chromosome"/>
</dbReference>
<feature type="binding site" evidence="6">
    <location>
        <begin position="261"/>
        <end position="262"/>
    </location>
    <ligand>
        <name>carbamoyl phosphate</name>
        <dbReference type="ChEBI" id="CHEBI:58228"/>
    </ligand>
</feature>
<feature type="binding site" evidence="6">
    <location>
        <position position="221"/>
    </location>
    <ligand>
        <name>L-ornithine</name>
        <dbReference type="ChEBI" id="CHEBI:46911"/>
    </ligand>
</feature>
<dbReference type="EC" id="2.1.3.3" evidence="3 6"/>
<evidence type="ECO:0000256" key="3">
    <source>
        <dbReference type="ARBA" id="ARBA00013007"/>
    </source>
</evidence>
<dbReference type="Pfam" id="PF00185">
    <property type="entry name" value="OTCace"/>
    <property type="match status" value="1"/>
</dbReference>
<protein>
    <recommendedName>
        <fullName evidence="3 6">Ornithine carbamoyltransferase</fullName>
        <shortName evidence="6">OTCase</shortName>
        <ecNumber evidence="3 6">2.1.3.3</ecNumber>
    </recommendedName>
</protein>
<dbReference type="InterPro" id="IPR036901">
    <property type="entry name" value="Asp/Orn_carbamoylTrfase_sf"/>
</dbReference>
<dbReference type="SUPFAM" id="SSF53671">
    <property type="entry name" value="Aspartate/ornithine carbamoyltransferase"/>
    <property type="match status" value="1"/>
</dbReference>
<dbReference type="AlphaFoldDB" id="A0A6C2YVE3"/>
<dbReference type="PRINTS" id="PR00100">
    <property type="entry name" value="AOTCASE"/>
</dbReference>
<evidence type="ECO:0000256" key="6">
    <source>
        <dbReference type="HAMAP-Rule" id="MF_01109"/>
    </source>
</evidence>
<dbReference type="NCBIfam" id="NF001986">
    <property type="entry name" value="PRK00779.1"/>
    <property type="match status" value="1"/>
</dbReference>
<dbReference type="KEGG" id="tim:GMBLW1_38320"/>
<reference evidence="9" key="1">
    <citation type="submission" date="2019-04" db="EMBL/GenBank/DDBJ databases">
        <authorList>
            <consortium name="Science for Life Laboratories"/>
        </authorList>
    </citation>
    <scope>NUCLEOTIDE SEQUENCE</scope>
    <source>
        <strain evidence="9">MBLW1</strain>
    </source>
</reference>
<dbReference type="Gene3D" id="3.40.50.1370">
    <property type="entry name" value="Aspartate/ornithine carbamoyltransferase"/>
    <property type="match status" value="2"/>
</dbReference>
<organism evidence="9">
    <name type="scientific">Tuwongella immobilis</name>
    <dbReference type="NCBI Taxonomy" id="692036"/>
    <lineage>
        <taxon>Bacteria</taxon>
        <taxon>Pseudomonadati</taxon>
        <taxon>Planctomycetota</taxon>
        <taxon>Planctomycetia</taxon>
        <taxon>Gemmatales</taxon>
        <taxon>Gemmataceae</taxon>
        <taxon>Tuwongella</taxon>
    </lineage>
</organism>
<dbReference type="InterPro" id="IPR006132">
    <property type="entry name" value="Asp/Orn_carbamoyltranf_P-bd"/>
</dbReference>
<dbReference type="FunCoup" id="A0A6C2YVE3">
    <property type="interactions" value="427"/>
</dbReference>
<evidence type="ECO:0000256" key="2">
    <source>
        <dbReference type="ARBA" id="ARBA00007805"/>
    </source>
</evidence>
<comment type="pathway">
    <text evidence="1">Amino-acid biosynthesis; L-arginine biosynthesis; L-arginine from L-ornithine and carbamoyl phosphate: step 1/3.</text>
</comment>
<feature type="binding site" evidence="6">
    <location>
        <begin position="225"/>
        <end position="226"/>
    </location>
    <ligand>
        <name>L-ornithine</name>
        <dbReference type="ChEBI" id="CHEBI:46911"/>
    </ligand>
</feature>
<feature type="binding site" evidence="6">
    <location>
        <position position="102"/>
    </location>
    <ligand>
        <name>carbamoyl phosphate</name>
        <dbReference type="ChEBI" id="CHEBI:58228"/>
    </ligand>
</feature>
<dbReference type="GO" id="GO:0005737">
    <property type="term" value="C:cytoplasm"/>
    <property type="evidence" value="ECO:0007669"/>
    <property type="project" value="UniProtKB-SubCell"/>
</dbReference>
<dbReference type="FunFam" id="3.40.50.1370:FF:000008">
    <property type="entry name" value="Ornithine carbamoyltransferase"/>
    <property type="match status" value="1"/>
</dbReference>
<keyword evidence="10" id="KW-1185">Reference proteome</keyword>
<keyword evidence="4 6" id="KW-0808">Transferase</keyword>
<dbReference type="InterPro" id="IPR006130">
    <property type="entry name" value="Asp/Orn_carbamoylTrfase"/>
</dbReference>
<evidence type="ECO:0000313" key="10">
    <source>
        <dbReference type="Proteomes" id="UP000464378"/>
    </source>
</evidence>
<dbReference type="InterPro" id="IPR006131">
    <property type="entry name" value="Asp_carbamoyltransf_Asp/Orn-bd"/>
</dbReference>
<evidence type="ECO:0000256" key="1">
    <source>
        <dbReference type="ARBA" id="ARBA00004975"/>
    </source>
</evidence>
<dbReference type="PANTHER" id="PTHR45753:SF3">
    <property type="entry name" value="ORNITHINE TRANSCARBAMYLASE, MITOCHONDRIAL"/>
    <property type="match status" value="1"/>
</dbReference>
<dbReference type="InParanoid" id="A0A6C2YVE3"/>
<comment type="subcellular location">
    <subcellularLocation>
        <location evidence="6">Cytoplasm</location>
    </subcellularLocation>
</comment>
<feature type="domain" description="Aspartate/ornithine carbamoyltransferase carbamoyl-P binding" evidence="8">
    <location>
        <begin position="2"/>
        <end position="142"/>
    </location>
</feature>
<dbReference type="GO" id="GO:0016597">
    <property type="term" value="F:amino acid binding"/>
    <property type="evidence" value="ECO:0007669"/>
    <property type="project" value="InterPro"/>
</dbReference>
<proteinExistence type="inferred from homology"/>
<comment type="caution">
    <text evidence="6">Lacks conserved residue(s) required for the propagation of feature annotation.</text>
</comment>
<evidence type="ECO:0000259" key="8">
    <source>
        <dbReference type="Pfam" id="PF02729"/>
    </source>
</evidence>
<name>A0A6C2YVE3_9BACT</name>
<evidence type="ECO:0000313" key="9">
    <source>
        <dbReference type="EMBL" id="VIP05361.1"/>
    </source>
</evidence>
<dbReference type="EMBL" id="LR593887">
    <property type="protein sequence ID" value="VTS08078.1"/>
    <property type="molecule type" value="Genomic_DNA"/>
</dbReference>
<dbReference type="GO" id="GO:0042450">
    <property type="term" value="P:L-arginine biosynthetic process via ornithine"/>
    <property type="evidence" value="ECO:0007669"/>
    <property type="project" value="UniProtKB-UniRule"/>
</dbReference>
<sequence length="302" mass="32832">MRHFLHLLDLTGEQISELLTEAIRFKAARARRALPKPLADRVIALVFEKPSLRTRVSFESAILQLGGSSLYLAGADVGLGWRESNADIARTLNQFVDAVVLRVFKQSTLDELARWSSIPIVNGLSDLEHPCQALADVMTIVELFGTVAGKTVTFVGDGNNVSRSLAVAVGKLGGTFILSAPAGYGFDAEFTQWYATNIGNPLSEISDPTAAVAHADVIYTDVWTSMGQEAEREKRLKDFTGYQVNESLLAKAPSHTKVLHCLPAHRDEEITDGVMESPASVVFQQAGNRMYAQMAVLAKLVS</sequence>
<feature type="binding site" evidence="6">
    <location>
        <position position="289"/>
    </location>
    <ligand>
        <name>carbamoyl phosphate</name>
        <dbReference type="ChEBI" id="CHEBI:58228"/>
    </ligand>
</feature>
<keyword evidence="6" id="KW-0963">Cytoplasm</keyword>
<dbReference type="Pfam" id="PF02729">
    <property type="entry name" value="OTCace_N"/>
    <property type="match status" value="1"/>
</dbReference>
<dbReference type="HAMAP" id="MF_01109">
    <property type="entry name" value="OTCase"/>
    <property type="match status" value="1"/>
</dbReference>
<evidence type="ECO:0000256" key="4">
    <source>
        <dbReference type="ARBA" id="ARBA00022679"/>
    </source>
</evidence>
<comment type="similarity">
    <text evidence="2 6">Belongs to the aspartate/ornithine carbamoyltransferase superfamily. OTCase family.</text>
</comment>
<feature type="binding site" evidence="6">
    <location>
        <position position="160"/>
    </location>
    <ligand>
        <name>L-ornithine</name>
        <dbReference type="ChEBI" id="CHEBI:46911"/>
    </ligand>
</feature>
<evidence type="ECO:0000259" key="7">
    <source>
        <dbReference type="Pfam" id="PF00185"/>
    </source>
</evidence>
<dbReference type="PANTHER" id="PTHR45753">
    <property type="entry name" value="ORNITHINE CARBAMOYLTRANSFERASE, MITOCHONDRIAL"/>
    <property type="match status" value="1"/>
</dbReference>
<dbReference type="GO" id="GO:0019240">
    <property type="term" value="P:citrulline biosynthetic process"/>
    <property type="evidence" value="ECO:0007669"/>
    <property type="project" value="TreeGrafter"/>
</dbReference>
<gene>
    <name evidence="9" type="ORF">GMBLW1_38320</name>
</gene>
<accession>A0A6C2YVE3</accession>